<feature type="transmembrane region" description="Helical" evidence="6">
    <location>
        <begin position="147"/>
        <end position="168"/>
    </location>
</feature>
<dbReference type="PANTHER" id="PTHR30086:SF6">
    <property type="entry name" value="AMINO ACID EFFLUX PROTEIN YCGF-RELATED"/>
    <property type="match status" value="1"/>
</dbReference>
<comment type="subcellular location">
    <subcellularLocation>
        <location evidence="1">Cell membrane</location>
        <topology evidence="1">Multi-pass membrane protein</topology>
    </subcellularLocation>
</comment>
<feature type="transmembrane region" description="Helical" evidence="6">
    <location>
        <begin position="66"/>
        <end position="85"/>
    </location>
</feature>
<dbReference type="OrthoDB" id="7874789at2"/>
<feature type="transmembrane region" description="Helical" evidence="6">
    <location>
        <begin position="180"/>
        <end position="208"/>
    </location>
</feature>
<dbReference type="GO" id="GO:0005886">
    <property type="term" value="C:plasma membrane"/>
    <property type="evidence" value="ECO:0007669"/>
    <property type="project" value="UniProtKB-SubCell"/>
</dbReference>
<keyword evidence="2" id="KW-1003">Cell membrane</keyword>
<keyword evidence="3 6" id="KW-0812">Transmembrane</keyword>
<dbReference type="Proteomes" id="UP000028549">
    <property type="component" value="Unassembled WGS sequence"/>
</dbReference>
<evidence type="ECO:0000256" key="5">
    <source>
        <dbReference type="ARBA" id="ARBA00023136"/>
    </source>
</evidence>
<dbReference type="InterPro" id="IPR001123">
    <property type="entry name" value="LeuE-type"/>
</dbReference>
<evidence type="ECO:0000256" key="4">
    <source>
        <dbReference type="ARBA" id="ARBA00022989"/>
    </source>
</evidence>
<evidence type="ECO:0000256" key="3">
    <source>
        <dbReference type="ARBA" id="ARBA00022692"/>
    </source>
</evidence>
<keyword evidence="4 6" id="KW-1133">Transmembrane helix</keyword>
<evidence type="ECO:0000313" key="8">
    <source>
        <dbReference type="Proteomes" id="UP000028549"/>
    </source>
</evidence>
<comment type="caution">
    <text evidence="7">The sequence shown here is derived from an EMBL/GenBank/DDBJ whole genome shotgun (WGS) entry which is preliminary data.</text>
</comment>
<keyword evidence="8" id="KW-1185">Reference proteome</keyword>
<name>A0A084H2A7_METID</name>
<organism evidence="7 8">
    <name type="scientific">Metabacillus indicus</name>
    <name type="common">Bacillus indicus</name>
    <dbReference type="NCBI Taxonomy" id="246786"/>
    <lineage>
        <taxon>Bacteria</taxon>
        <taxon>Bacillati</taxon>
        <taxon>Bacillota</taxon>
        <taxon>Bacilli</taxon>
        <taxon>Bacillales</taxon>
        <taxon>Bacillaceae</taxon>
        <taxon>Metabacillus</taxon>
    </lineage>
</organism>
<feature type="transmembrane region" description="Helical" evidence="6">
    <location>
        <begin position="33"/>
        <end position="59"/>
    </location>
</feature>
<dbReference type="AlphaFoldDB" id="A0A084H2A7"/>
<evidence type="ECO:0000313" key="7">
    <source>
        <dbReference type="EMBL" id="KEZ53719.1"/>
    </source>
</evidence>
<dbReference type="EMBL" id="JNVC02000001">
    <property type="protein sequence ID" value="KEZ53719.1"/>
    <property type="molecule type" value="Genomic_DNA"/>
</dbReference>
<dbReference type="PANTHER" id="PTHR30086">
    <property type="entry name" value="ARGININE EXPORTER PROTEIN ARGO"/>
    <property type="match status" value="1"/>
</dbReference>
<feature type="transmembrane region" description="Helical" evidence="6">
    <location>
        <begin position="114"/>
        <end position="135"/>
    </location>
</feature>
<sequence>MTVFLTYILLGVSLAAPVGPVNAAQLNRGIKKGFFHAWVFGIGALSADILYMLLVFLGVSQLIENSFMQVFLWLFGFFVLMYSGFEGLKGAGEIYIDNRKDAGDSLFGSFSSGFIMSISNPLTVMFWLGIFGSVLAKTASESSVQDLIGYSAAIILGILLWDFAMALASSFARRFLHSKLLILISILSSVSMIGFGLYFGWHALIVLFF</sequence>
<proteinExistence type="predicted"/>
<accession>A0A084H2A7</accession>
<keyword evidence="5 6" id="KW-0472">Membrane</keyword>
<protein>
    <submittedName>
        <fullName evidence="7">Amino acid transporter</fullName>
    </submittedName>
</protein>
<evidence type="ECO:0000256" key="2">
    <source>
        <dbReference type="ARBA" id="ARBA00022475"/>
    </source>
</evidence>
<dbReference type="RefSeq" id="WP_029565327.1">
    <property type="nucleotide sequence ID" value="NZ_JNVC02000001.1"/>
</dbReference>
<dbReference type="Pfam" id="PF01810">
    <property type="entry name" value="LysE"/>
    <property type="match status" value="1"/>
</dbReference>
<evidence type="ECO:0000256" key="1">
    <source>
        <dbReference type="ARBA" id="ARBA00004651"/>
    </source>
</evidence>
<dbReference type="GO" id="GO:0015171">
    <property type="term" value="F:amino acid transmembrane transporter activity"/>
    <property type="evidence" value="ECO:0007669"/>
    <property type="project" value="TreeGrafter"/>
</dbReference>
<dbReference type="STRING" id="246786.GS18_0201765"/>
<gene>
    <name evidence="7" type="ORF">GS18_0201765</name>
</gene>
<evidence type="ECO:0000256" key="6">
    <source>
        <dbReference type="SAM" id="Phobius"/>
    </source>
</evidence>
<reference evidence="7 8" key="1">
    <citation type="journal article" date="2005" name="Int. J. Syst. Evol. Microbiol.">
        <title>Bacillus cibi sp. nov., isolated from jeotgal, a traditional Korean fermented seafood.</title>
        <authorList>
            <person name="Yoon J.H."/>
            <person name="Lee C.H."/>
            <person name="Oh T.K."/>
        </authorList>
    </citation>
    <scope>NUCLEOTIDE SEQUENCE [LARGE SCALE GENOMIC DNA]</scope>
    <source>
        <strain evidence="7 8">DSM 16189</strain>
    </source>
</reference>